<dbReference type="PROSITE" id="PS50851">
    <property type="entry name" value="CHEW"/>
    <property type="match status" value="1"/>
</dbReference>
<dbReference type="InterPro" id="IPR036097">
    <property type="entry name" value="HisK_dim/P_sf"/>
</dbReference>
<dbReference type="CDD" id="cd00088">
    <property type="entry name" value="HPT"/>
    <property type="match status" value="1"/>
</dbReference>
<dbReference type="AlphaFoldDB" id="A0A2W5VAM6"/>
<evidence type="ECO:0000256" key="9">
    <source>
        <dbReference type="PROSITE-ProRule" id="PRU00110"/>
    </source>
</evidence>
<dbReference type="PRINTS" id="PR00344">
    <property type="entry name" value="BCTRLSENSOR"/>
</dbReference>
<evidence type="ECO:0000256" key="6">
    <source>
        <dbReference type="ARBA" id="ARBA00022777"/>
    </source>
</evidence>
<evidence type="ECO:0000259" key="11">
    <source>
        <dbReference type="PROSITE" id="PS50851"/>
    </source>
</evidence>
<dbReference type="InterPro" id="IPR003594">
    <property type="entry name" value="HATPase_dom"/>
</dbReference>
<dbReference type="Proteomes" id="UP000249393">
    <property type="component" value="Unassembled WGS sequence"/>
</dbReference>
<dbReference type="SUPFAM" id="SSF47226">
    <property type="entry name" value="Histidine-containing phosphotransfer domain, HPT domain"/>
    <property type="match status" value="1"/>
</dbReference>
<dbReference type="RefSeq" id="WP_304276677.1">
    <property type="nucleotide sequence ID" value="NZ_QFQZ01000021.1"/>
</dbReference>
<feature type="domain" description="CheW-like" evidence="11">
    <location>
        <begin position="492"/>
        <end position="624"/>
    </location>
</feature>
<evidence type="ECO:0000256" key="8">
    <source>
        <dbReference type="ARBA" id="ARBA00035100"/>
    </source>
</evidence>
<dbReference type="InterPro" id="IPR036061">
    <property type="entry name" value="CheW-like_dom_sf"/>
</dbReference>
<dbReference type="Gene3D" id="1.10.287.560">
    <property type="entry name" value="Histidine kinase CheA-like, homodimeric domain"/>
    <property type="match status" value="1"/>
</dbReference>
<dbReference type="InterPro" id="IPR004105">
    <property type="entry name" value="CheA-like_dim"/>
</dbReference>
<dbReference type="Pfam" id="PF01584">
    <property type="entry name" value="CheW"/>
    <property type="match status" value="1"/>
</dbReference>
<dbReference type="SMART" id="SM00073">
    <property type="entry name" value="HPT"/>
    <property type="match status" value="1"/>
</dbReference>
<dbReference type="PANTHER" id="PTHR43395:SF1">
    <property type="entry name" value="CHEMOTAXIS PROTEIN CHEA"/>
    <property type="match status" value="1"/>
</dbReference>
<dbReference type="FunFam" id="3.30.565.10:FF:000016">
    <property type="entry name" value="Chemotaxis protein CheA, putative"/>
    <property type="match status" value="1"/>
</dbReference>
<dbReference type="GO" id="GO:0006935">
    <property type="term" value="P:chemotaxis"/>
    <property type="evidence" value="ECO:0007669"/>
    <property type="project" value="InterPro"/>
</dbReference>
<evidence type="ECO:0000256" key="1">
    <source>
        <dbReference type="ARBA" id="ARBA00000085"/>
    </source>
</evidence>
<gene>
    <name evidence="13" type="ORF">DI526_08835</name>
</gene>
<accession>A0A2W5VAM6</accession>
<feature type="domain" description="Histidine kinase" evidence="10">
    <location>
        <begin position="287"/>
        <end position="490"/>
    </location>
</feature>
<evidence type="ECO:0000256" key="3">
    <source>
        <dbReference type="ARBA" id="ARBA00021495"/>
    </source>
</evidence>
<evidence type="ECO:0000256" key="5">
    <source>
        <dbReference type="ARBA" id="ARBA00022679"/>
    </source>
</evidence>
<organism evidence="13 14">
    <name type="scientific">Caulobacter segnis</name>
    <dbReference type="NCBI Taxonomy" id="88688"/>
    <lineage>
        <taxon>Bacteria</taxon>
        <taxon>Pseudomonadati</taxon>
        <taxon>Pseudomonadota</taxon>
        <taxon>Alphaproteobacteria</taxon>
        <taxon>Caulobacterales</taxon>
        <taxon>Caulobacteraceae</taxon>
        <taxon>Caulobacter</taxon>
    </lineage>
</organism>
<sequence length="624" mass="66327">MTDDLLGYFLVEGRELAAQAGEDLEALSRTPNDRARLDSCFRAIHTLKGSVGLFDLPAMARLLHAAEDQLSALRSGSAITAEGLYVLVEVADQIDRWLDSLEHDGALPGDATEASRALIARLTGKEAGDEVDKRPVAIRYVPRPDAYFVGDDPIAIMASVPGLEALAVSLCEQPQRLDDYDPFQCNLLIQATSSAPMREVEAALRWVKDQVELSYASDEQDQAIESGGREGTGGRTIRVEVSRVDRLANLASDLLIAKNGFSPLLAQVDRLEGGQALGPALRAQQARLDRLVSDLHGAVGKVRLTPLAPLFGRLPRLVRETARSLGKSIDFTCLGGDVEVDKDIVDGLFDPLLHVLRNAMDHGVEGADIRRSLGKPEKGGVRLVARTDGDKVVLEVIDDGAGVDAAKVRSLAIARGLVDEATAESLDDREALDLIFLPGFSTAREVSEISGRGVGMDAVRAAVSGLGGRVEVDSVLGAGSTVRLVLPISMVLARVLIVACGEERYGLPLTEVRETARVAPEQIVPVRDGEAFQLRDQVTPLVSLRSLVGLQPVADLGTSRRVVVAEVDGEPVGLSVDAIVGRMDVSVRPLTGLLAQAPGVAGSAILDDGAVLIILDLAELIAWG</sequence>
<dbReference type="Gene3D" id="2.30.30.40">
    <property type="entry name" value="SH3 Domains"/>
    <property type="match status" value="1"/>
</dbReference>
<protein>
    <recommendedName>
        <fullName evidence="3">Chemotaxis protein CheA</fullName>
        <ecNumber evidence="2">2.7.13.3</ecNumber>
    </recommendedName>
</protein>
<comment type="caution">
    <text evidence="13">The sequence shown here is derived from an EMBL/GenBank/DDBJ whole genome shotgun (WGS) entry which is preliminary data.</text>
</comment>
<dbReference type="Gene3D" id="3.30.565.10">
    <property type="entry name" value="Histidine kinase-like ATPase, C-terminal domain"/>
    <property type="match status" value="1"/>
</dbReference>
<dbReference type="SUPFAM" id="SSF47384">
    <property type="entry name" value="Homodimeric domain of signal transducing histidine kinase"/>
    <property type="match status" value="1"/>
</dbReference>
<dbReference type="InterPro" id="IPR002545">
    <property type="entry name" value="CheW-lke_dom"/>
</dbReference>
<dbReference type="SMART" id="SM00387">
    <property type="entry name" value="HATPase_c"/>
    <property type="match status" value="1"/>
</dbReference>
<keyword evidence="7" id="KW-0902">Two-component regulatory system</keyword>
<dbReference type="InterPro" id="IPR036641">
    <property type="entry name" value="HPT_dom_sf"/>
</dbReference>
<dbReference type="InterPro" id="IPR005467">
    <property type="entry name" value="His_kinase_dom"/>
</dbReference>
<proteinExistence type="predicted"/>
<evidence type="ECO:0000313" key="14">
    <source>
        <dbReference type="Proteomes" id="UP000249393"/>
    </source>
</evidence>
<dbReference type="SMART" id="SM01231">
    <property type="entry name" value="H-kinase_dim"/>
    <property type="match status" value="1"/>
</dbReference>
<evidence type="ECO:0000259" key="10">
    <source>
        <dbReference type="PROSITE" id="PS50109"/>
    </source>
</evidence>
<dbReference type="Pfam" id="PF02895">
    <property type="entry name" value="H-kinase_dim"/>
    <property type="match status" value="1"/>
</dbReference>
<evidence type="ECO:0000256" key="7">
    <source>
        <dbReference type="ARBA" id="ARBA00023012"/>
    </source>
</evidence>
<keyword evidence="6" id="KW-0418">Kinase</keyword>
<dbReference type="Pfam" id="PF01627">
    <property type="entry name" value="Hpt"/>
    <property type="match status" value="1"/>
</dbReference>
<evidence type="ECO:0000259" key="12">
    <source>
        <dbReference type="PROSITE" id="PS50894"/>
    </source>
</evidence>
<dbReference type="EMBL" id="QFQZ01000021">
    <property type="protein sequence ID" value="PZR34883.1"/>
    <property type="molecule type" value="Genomic_DNA"/>
</dbReference>
<dbReference type="InterPro" id="IPR051315">
    <property type="entry name" value="Bact_Chemotaxis_CheA"/>
</dbReference>
<evidence type="ECO:0000256" key="4">
    <source>
        <dbReference type="ARBA" id="ARBA00022553"/>
    </source>
</evidence>
<dbReference type="GO" id="GO:0000155">
    <property type="term" value="F:phosphorelay sensor kinase activity"/>
    <property type="evidence" value="ECO:0007669"/>
    <property type="project" value="InterPro"/>
</dbReference>
<evidence type="ECO:0000313" key="13">
    <source>
        <dbReference type="EMBL" id="PZR34883.1"/>
    </source>
</evidence>
<feature type="modified residue" description="Phosphohistidine" evidence="9">
    <location>
        <position position="45"/>
    </location>
</feature>
<dbReference type="PROSITE" id="PS50894">
    <property type="entry name" value="HPT"/>
    <property type="match status" value="1"/>
</dbReference>
<comment type="catalytic activity">
    <reaction evidence="1">
        <text>ATP + protein L-histidine = ADP + protein N-phospho-L-histidine.</text>
        <dbReference type="EC" id="2.7.13.3"/>
    </reaction>
</comment>
<dbReference type="SUPFAM" id="SSF50341">
    <property type="entry name" value="CheW-like"/>
    <property type="match status" value="1"/>
</dbReference>
<dbReference type="PROSITE" id="PS50109">
    <property type="entry name" value="HIS_KIN"/>
    <property type="match status" value="1"/>
</dbReference>
<reference evidence="13 14" key="1">
    <citation type="submission" date="2017-08" db="EMBL/GenBank/DDBJ databases">
        <title>Infants hospitalized years apart are colonized by the same room-sourced microbial strains.</title>
        <authorList>
            <person name="Brooks B."/>
            <person name="Olm M.R."/>
            <person name="Firek B.A."/>
            <person name="Baker R."/>
            <person name="Thomas B.C."/>
            <person name="Morowitz M.J."/>
            <person name="Banfield J.F."/>
        </authorList>
    </citation>
    <scope>NUCLEOTIDE SEQUENCE [LARGE SCALE GENOMIC DNA]</scope>
    <source>
        <strain evidence="13">S2_003_000_R2_4</strain>
    </source>
</reference>
<name>A0A2W5VAM6_9CAUL</name>
<comment type="function">
    <text evidence="8">Involved in the transmission of sensory signals from the chemoreceptors to the flagellar motors. CheA is autophosphorylated; it can transfer its phosphate group to either CheB or CheY.</text>
</comment>
<dbReference type="InterPro" id="IPR008207">
    <property type="entry name" value="Sig_transdc_His_kin_Hpt_dom"/>
</dbReference>
<dbReference type="SMART" id="SM00260">
    <property type="entry name" value="CheW"/>
    <property type="match status" value="1"/>
</dbReference>
<dbReference type="InterPro" id="IPR036890">
    <property type="entry name" value="HATPase_C_sf"/>
</dbReference>
<dbReference type="SUPFAM" id="SSF55874">
    <property type="entry name" value="ATPase domain of HSP90 chaperone/DNA topoisomerase II/histidine kinase"/>
    <property type="match status" value="1"/>
</dbReference>
<dbReference type="GO" id="GO:0005737">
    <property type="term" value="C:cytoplasm"/>
    <property type="evidence" value="ECO:0007669"/>
    <property type="project" value="InterPro"/>
</dbReference>
<dbReference type="InterPro" id="IPR004358">
    <property type="entry name" value="Sig_transdc_His_kin-like_C"/>
</dbReference>
<dbReference type="Pfam" id="PF02518">
    <property type="entry name" value="HATPase_c"/>
    <property type="match status" value="1"/>
</dbReference>
<keyword evidence="5" id="KW-0808">Transferase</keyword>
<dbReference type="InterPro" id="IPR037006">
    <property type="entry name" value="CheA-like_homodim_sf"/>
</dbReference>
<keyword evidence="4 9" id="KW-0597">Phosphoprotein</keyword>
<dbReference type="PANTHER" id="PTHR43395">
    <property type="entry name" value="SENSOR HISTIDINE KINASE CHEA"/>
    <property type="match status" value="1"/>
</dbReference>
<feature type="domain" description="HPt" evidence="12">
    <location>
        <begin position="1"/>
        <end position="101"/>
    </location>
</feature>
<evidence type="ECO:0000256" key="2">
    <source>
        <dbReference type="ARBA" id="ARBA00012438"/>
    </source>
</evidence>
<dbReference type="Gene3D" id="1.20.120.160">
    <property type="entry name" value="HPT domain"/>
    <property type="match status" value="1"/>
</dbReference>
<dbReference type="EC" id="2.7.13.3" evidence="2"/>